<evidence type="ECO:0000313" key="2">
    <source>
        <dbReference type="Proteomes" id="UP000015530"/>
    </source>
</evidence>
<dbReference type="HOGENOM" id="CLU_3419407_0_0_1"/>
<name>T0LA51_COLGC</name>
<accession>T0LA51</accession>
<reference evidence="2" key="1">
    <citation type="journal article" date="2013" name="Mol. Plant Microbe Interact.">
        <title>Global aspects of pacC regulation of pathogenicity genes in Colletotrichum gloeosporioides as revealed by transcriptome analysis.</title>
        <authorList>
            <person name="Alkan N."/>
            <person name="Meng X."/>
            <person name="Friedlander G."/>
            <person name="Reuveni E."/>
            <person name="Sukno S."/>
            <person name="Sherman A."/>
            <person name="Thon M."/>
            <person name="Fluhr R."/>
            <person name="Prusky D."/>
        </authorList>
    </citation>
    <scope>NUCLEOTIDE SEQUENCE [LARGE SCALE GENOMIC DNA]</scope>
    <source>
        <strain evidence="2">Cg-14</strain>
    </source>
</reference>
<gene>
    <name evidence="1" type="ORF">CGLO_16100</name>
</gene>
<sequence>MALVFVLVTALLRDGIAEQQTGRFV</sequence>
<comment type="caution">
    <text evidence="1">The sequence shown here is derived from an EMBL/GenBank/DDBJ whole genome shotgun (WGS) entry which is preliminary data.</text>
</comment>
<organism evidence="1 2">
    <name type="scientific">Colletotrichum gloeosporioides (strain Cg-14)</name>
    <name type="common">Anthracnose fungus</name>
    <name type="synonym">Glomerella cingulata</name>
    <dbReference type="NCBI Taxonomy" id="1237896"/>
    <lineage>
        <taxon>Eukaryota</taxon>
        <taxon>Fungi</taxon>
        <taxon>Dikarya</taxon>
        <taxon>Ascomycota</taxon>
        <taxon>Pezizomycotina</taxon>
        <taxon>Sordariomycetes</taxon>
        <taxon>Hypocreomycetidae</taxon>
        <taxon>Glomerellales</taxon>
        <taxon>Glomerellaceae</taxon>
        <taxon>Colletotrichum</taxon>
        <taxon>Colletotrichum gloeosporioides species complex</taxon>
    </lineage>
</organism>
<dbReference type="Proteomes" id="UP000015530">
    <property type="component" value="Unassembled WGS sequence"/>
</dbReference>
<protein>
    <submittedName>
        <fullName evidence="1">Uncharacterized protein</fullName>
    </submittedName>
</protein>
<dbReference type="EMBL" id="AMYD01003823">
    <property type="protein sequence ID" value="EQB45080.1"/>
    <property type="molecule type" value="Genomic_DNA"/>
</dbReference>
<proteinExistence type="predicted"/>
<evidence type="ECO:0000313" key="1">
    <source>
        <dbReference type="EMBL" id="EQB45080.1"/>
    </source>
</evidence>
<dbReference type="AlphaFoldDB" id="T0LA51"/>